<keyword evidence="6" id="KW-0788">Thiol protease</keyword>
<evidence type="ECO:0000259" key="9">
    <source>
        <dbReference type="Pfam" id="PF12359"/>
    </source>
</evidence>
<organism evidence="11 12">
    <name type="scientific">Ceratobasidium theobromae</name>
    <dbReference type="NCBI Taxonomy" id="1582974"/>
    <lineage>
        <taxon>Eukaryota</taxon>
        <taxon>Fungi</taxon>
        <taxon>Dikarya</taxon>
        <taxon>Basidiomycota</taxon>
        <taxon>Agaricomycotina</taxon>
        <taxon>Agaricomycetes</taxon>
        <taxon>Cantharellales</taxon>
        <taxon>Ceratobasidiaceae</taxon>
        <taxon>Ceratobasidium</taxon>
    </lineage>
</organism>
<dbReference type="GO" id="GO:0016301">
    <property type="term" value="F:kinase activity"/>
    <property type="evidence" value="ECO:0007669"/>
    <property type="project" value="UniProtKB-KW"/>
</dbReference>
<feature type="region of interest" description="Disordered" evidence="7">
    <location>
        <begin position="583"/>
        <end position="605"/>
    </location>
</feature>
<dbReference type="PANTHER" id="PTHR13367">
    <property type="entry name" value="UBIQUITIN THIOESTERASE"/>
    <property type="match status" value="1"/>
</dbReference>
<dbReference type="OrthoDB" id="3182339at2759"/>
<keyword evidence="11" id="KW-0418">Kinase</keyword>
<dbReference type="Pfam" id="PF12340">
    <property type="entry name" value="DUF3638"/>
    <property type="match status" value="1"/>
</dbReference>
<sequence length="3096" mass="353437">MAIAFADPEGLSENEKLHHLIYHVFLPPRLPQSESNQTEERQIREEIARSALDAFRGYKLLDVDDPTSLSCMVHTLERVLSYVKAPLEKNQLSEDLTKMRRNDVLALYIRAQNAAVVIRKGDTSTVFEVFEVQAPTSNVMSVPGRLVRYYPGPAVEVSNSEANDTNFMQEIASFLTQMDTEEFQETIPTTRKAGSDVRETRDSTNPNYFTQLFLGILRGMGKIIEPPQVVKRIADEVLWDNALNPWRRSPIWLIVRVALQTSLPRSQYKYFMVFLHAKILARCLKSEAGFSSDLLFTMRVKLARRLYKLKDSAPQFLIDVVRTVAEETQVVLAKRWSEIQEKQAILPELDLSALESVDSSPVHQTLPHSRAYLDQVFERRSGTRSSTEFHPAHKPRLENIQNFDLYAGRALSDAFSNDRNIALFDFEASVFEHLSAWTNRNLNNASEGCKTMFSCFQQYLKAASSYYTVDIADQSIMILTLMQLWMAIDELATSASGCPLLLDFSPEIPENILDSLLLRTSQHIEHARAIQEHIRKRHRRASSRNDSIFSEGFSSWSFAVQYFQGSSCLKRLKKEIEDDAHNKKTRKIQELQDKNQEHARLDRDAQGRSHKYIEREWGTEHCQWCTRCRIERDRDSMTIELHEWPLPSDELEAEAAVFELRRPAVFTIWRDITYQILRDLGSALPYNSVRSYKNLEAYDALNRWLEVPAGVSARIIMGSYTKSFIQAHYSSTRIPTSEDSVCVNNGLRLQLYDDEKGDWATGTFSKANFSKYGTLTFPQDSPYRHLRYSIGGTSHTSNQVLADQYNCPEDLNLHEHIAFGTLRSGGCLQWMNMVRGIEENILNFSCEEVNLLHTQAAWNIGPLTDEGSREWHRELEYPEFGKLLVAQIRRFLERVRANWLEATSVSTAILLVARLLASCSDRSVLEEAYILLRECRSVTLGWLSQLQEKLRKANIEQNVIDYQNRVCAVAAICRSTFDLDPCHIPELLLTSEDFTASINCSIALYDNQPPNLQNSPASLQTLFCRDRRLSHKLIVYVLRAIESNKHILSEAISNIWPSYRAGSDGWQFLESPNSRWVSTRTTEIKELASQQVHLNLMEGRLLIDGEPLGRLPREYVQHPTYIRLFGQKILDVVPADSSGMRFATRESVAGYKVSFMLLRDDDQLVIQASSDEHIFELVPHSCLKGDFPIFLSTDFYHWANVRQKTVEFCSLSHPWPTLGSDSKWLLRFLDNKAKRATLKHVESGSLLVDIHSSLFCSIAQQLNPLESCRYLHVTQPPNAQIQVELPRMKLLFYINKDLRLESDNFRGQIIDHNQSVGVMFGLKNQLVLCAKDHNAGSLSQFRSVLIPYGNISFAAQGHHASVTIDLGSERHISFYRYKVDTDLNRLASDTGLTSRLFKIYLHALTSHCLPDPLTERTGTQEALYELSEASTSSFDQIDKEQARLLNLIGSLTPDRKYYPEHLTCMQTTHWRGLPSLSQHYAFSTATNAILRRADILQLFCRLEFELPPLFVDRDENLLRRATRRTNLYYPSDTTTFSSDILGQLGLEDTVDSGRESLSCDWEEEGHLAAWASHLSSFNWDGVVYRRGNLVSMIESWDHVGGPSKTLDLTYSSCWLSLNLSKSWIPIYNLCRRARVGRSKFHLVVCLASAAFSRKISEDLLPKLVAFATNPLFRDLAPPAYASFNMRDGYQPSSERLQNIISSCARDIGSTPSANLSQSLGESIYNYGERKRRHYNDQIATLKSQLVRGLLAQWPSTQPNVPSGYSSWFMIGRCQEEVQDYFASCSHNIELRQHIQEVEQVLSSRPNSCKLTYERMATPLAKQPTLISIAVDPWSALNLGNLIHTLSCPTAAYYVPHLNVSISKQTRYPTDTSRLLSLFSEKALATKPVVSIPKTLPHFDSLLQNRHDHQASLVEQFEKLKGALSPSNSVDDVIAISGIWPCVTARTTLQQLSLKARRRFEFSPGWRQQLISYAQLFVEYQKSQRLIALYLANNVEEIAKELDVSYDDDHTERDPDWLLVQIDGNFSPRSIQRQVAKEMISPSSQGNTALQLNMGEGKSSVIVPIISASLADTSKLVRVVVLKPLWRQMFHLLVNRLSGLANRRIYYLPFGRHIRVSTSNAERLRSLYAECMREGGILLAQPEHILSFKLMGIDQLTSSSNPAVEPQSALKLREIQSWLINYSRDILDESDEILHVRYQLVYTVGEQKPLEDHPDRWTTTQQLLHVTSNHISRLKLSYPKYLKHEIKSAGCFPDLRIMPDCESRIEQQLILGIAQDVIEGRLLNLNCNRLAPSIRDLALQFLTSKEFPQEKYQSLKDGCDTAMWKGLLLTRGLLAMGILAFALKNRHYRVDYGLDPSRSLLAVPYRAKDIPSVRAEFGHPDVAVTLTCLSYYYKGLTKDQVEQCFELLYKLDNPPLEYEQWVLRNESTPSHLRQLNGVNIKDREQFKYCIMPIFSHNSATIDFFLSSVVFPKAAKEFPLKLSTSGWDLAGRKPHVTTGFSGTNDNRYLLPTSIEQADPVDQLSTNALVLTYLLQPENNHYLCMSNESGETFSTKEFLRELVSQNPEVRVLLDVGAQMLELQNEELARRWLELRPEIEAAVYFNEGDEIVVLPQRGIPSPLYTSPFAQRLDKCIVYLDDGHTRGTDLKLPRNTRALVTLGPRVTKDRLLQGCMRMRKLGHGQSVMFAAPPEIDRQIRSASPNLKTLGSETRVEVVDVLRWAMLETCKDLGHHVAHWAQQGIDYRRRAEAEQKYEETKNILHLKEDWVLPESRSLEHLYGFPDKKCSSEHSGFSKETLEFAGLRERLRLLGIAKLSDPSIDEEQEREVSHEVERERQVERPDKGDPATHSVHEDIRHFVQTGQLRTQSSGILPLLHPLDSRLPGQFAKWSANLFASTDFFQTIVNLPINLEKIGDYMRPINWIVQDANRNCLVLSPFEVNELLPLIRRSRVVQLHVYAPRVTQHMQPFSGFRFYSIPSQLPTIPHISLRAQLQLDLFAGQLYLNDYDEYVLLCTMLGLYPLADRDSSLGIDFGSDGFINPNDRKKLIIYNPGYAECNFATSPIPVLKDLTGLRRKGMKYLLTHIGRILHSRILTKDDFA</sequence>
<feature type="domain" description="DUF3638" evidence="8">
    <location>
        <begin position="2011"/>
        <end position="2233"/>
    </location>
</feature>
<dbReference type="EC" id="3.4.19.12" evidence="2"/>
<dbReference type="InterPro" id="IPR022099">
    <property type="entry name" value="DUF3638"/>
</dbReference>
<keyword evidence="5" id="KW-0378">Hydrolase</keyword>
<dbReference type="GO" id="GO:0006508">
    <property type="term" value="P:proteolysis"/>
    <property type="evidence" value="ECO:0007669"/>
    <property type="project" value="UniProtKB-KW"/>
</dbReference>
<dbReference type="InterPro" id="IPR051346">
    <property type="entry name" value="OTU_Deubiquitinase"/>
</dbReference>
<reference evidence="11 12" key="1">
    <citation type="journal article" date="2019" name="Fungal Biol. Biotechnol.">
        <title>Draft genome sequence of fastidious pathogen Ceratobasidium theobromae, which causes vascular-streak dieback in Theobroma cacao.</title>
        <authorList>
            <person name="Ali S.S."/>
            <person name="Asman A."/>
            <person name="Shao J."/>
            <person name="Firmansyah A.P."/>
            <person name="Susilo A.W."/>
            <person name="Rosmana A."/>
            <person name="McMahon P."/>
            <person name="Junaid M."/>
            <person name="Guest D."/>
            <person name="Kheng T.Y."/>
            <person name="Meinhardt L.W."/>
            <person name="Bailey B.A."/>
        </authorList>
    </citation>
    <scope>NUCLEOTIDE SEQUENCE [LARGE SCALE GENOMIC DNA]</scope>
    <source>
        <strain evidence="11 12">CT2</strain>
    </source>
</reference>
<dbReference type="EMBL" id="SSOP01000068">
    <property type="protein sequence ID" value="KAB5592331.1"/>
    <property type="molecule type" value="Genomic_DNA"/>
</dbReference>
<keyword evidence="3" id="KW-0645">Protease</keyword>
<feature type="domain" description="DUF3645" evidence="9">
    <location>
        <begin position="2354"/>
        <end position="2386"/>
    </location>
</feature>
<evidence type="ECO:0000313" key="12">
    <source>
        <dbReference type="Proteomes" id="UP000383932"/>
    </source>
</evidence>
<dbReference type="Pfam" id="PF12359">
    <property type="entry name" value="DUF3645"/>
    <property type="match status" value="1"/>
</dbReference>
<feature type="compositionally biased region" description="Basic and acidic residues" evidence="7">
    <location>
        <begin position="2823"/>
        <end position="2846"/>
    </location>
</feature>
<evidence type="ECO:0000313" key="11">
    <source>
        <dbReference type="EMBL" id="KAB5592331.1"/>
    </source>
</evidence>
<dbReference type="Proteomes" id="UP000383932">
    <property type="component" value="Unassembled WGS sequence"/>
</dbReference>
<keyword evidence="11" id="KW-0808">Transferase</keyword>
<feature type="region of interest" description="Disordered" evidence="7">
    <location>
        <begin position="2817"/>
        <end position="2846"/>
    </location>
</feature>
<dbReference type="InterPro" id="IPR022105">
    <property type="entry name" value="DUF3645"/>
</dbReference>
<dbReference type="GO" id="GO:0004843">
    <property type="term" value="F:cysteine-type deubiquitinase activity"/>
    <property type="evidence" value="ECO:0007669"/>
    <property type="project" value="UniProtKB-EC"/>
</dbReference>
<evidence type="ECO:0000256" key="7">
    <source>
        <dbReference type="SAM" id="MobiDB-lite"/>
    </source>
</evidence>
<dbReference type="Pfam" id="PF20255">
    <property type="entry name" value="DUF6606"/>
    <property type="match status" value="1"/>
</dbReference>
<accession>A0A5N5QLF4</accession>
<keyword evidence="4" id="KW-0833">Ubl conjugation pathway</keyword>
<evidence type="ECO:0000259" key="8">
    <source>
        <dbReference type="Pfam" id="PF12340"/>
    </source>
</evidence>
<gene>
    <name evidence="11" type="ORF">CTheo_4212</name>
</gene>
<keyword evidence="12" id="KW-1185">Reference proteome</keyword>
<evidence type="ECO:0000256" key="3">
    <source>
        <dbReference type="ARBA" id="ARBA00022670"/>
    </source>
</evidence>
<dbReference type="PANTHER" id="PTHR13367:SF33">
    <property type="entry name" value="P-LOOP CONTAINING NUCLEOSIDE TRIPHOSPHATE HYDROLASE PROTEIN"/>
    <property type="match status" value="1"/>
</dbReference>
<comment type="catalytic activity">
    <reaction evidence="1">
        <text>Thiol-dependent hydrolysis of ester, thioester, amide, peptide and isopeptide bonds formed by the C-terminal Gly of ubiquitin (a 76-residue protein attached to proteins as an intracellular targeting signal).</text>
        <dbReference type="EC" id="3.4.19.12"/>
    </reaction>
</comment>
<evidence type="ECO:0000256" key="5">
    <source>
        <dbReference type="ARBA" id="ARBA00022801"/>
    </source>
</evidence>
<comment type="caution">
    <text evidence="11">The sequence shown here is derived from an EMBL/GenBank/DDBJ whole genome shotgun (WGS) entry which is preliminary data.</text>
</comment>
<evidence type="ECO:0000256" key="1">
    <source>
        <dbReference type="ARBA" id="ARBA00000707"/>
    </source>
</evidence>
<evidence type="ECO:0000256" key="6">
    <source>
        <dbReference type="ARBA" id="ARBA00022807"/>
    </source>
</evidence>
<name>A0A5N5QLF4_9AGAM</name>
<proteinExistence type="predicted"/>
<feature type="domain" description="DUF6606" evidence="10">
    <location>
        <begin position="20"/>
        <end position="280"/>
    </location>
</feature>
<protein>
    <recommendedName>
        <fullName evidence="2">ubiquitinyl hydrolase 1</fullName>
        <ecNumber evidence="2">3.4.19.12</ecNumber>
    </recommendedName>
</protein>
<evidence type="ECO:0000259" key="10">
    <source>
        <dbReference type="Pfam" id="PF20255"/>
    </source>
</evidence>
<evidence type="ECO:0000256" key="2">
    <source>
        <dbReference type="ARBA" id="ARBA00012759"/>
    </source>
</evidence>
<evidence type="ECO:0000256" key="4">
    <source>
        <dbReference type="ARBA" id="ARBA00022786"/>
    </source>
</evidence>
<dbReference type="InterPro" id="IPR046541">
    <property type="entry name" value="DUF6606"/>
</dbReference>